<dbReference type="Proteomes" id="UP001566331">
    <property type="component" value="Unassembled WGS sequence"/>
</dbReference>
<keyword evidence="1" id="KW-0732">Signal</keyword>
<feature type="domain" description="DUF2059" evidence="2">
    <location>
        <begin position="90"/>
        <end position="147"/>
    </location>
</feature>
<sequence length="160" mass="17981">MKSMFRVPTLLAAPLAFAQQATQAQVDRLLEVMRAQETVDTMLPQVQASQQQMVAQLTAGQQMSEADRAKLDAVIAKSNERIAETLSWETLEPLYRDIYARTFTGEDMDAMIEFYGSPAGQKLLDKMPQLMQNTMTAVQQLIVPMLQQLEQDLREQAAAE</sequence>
<feature type="signal peptide" evidence="1">
    <location>
        <begin position="1"/>
        <end position="18"/>
    </location>
</feature>
<evidence type="ECO:0000313" key="3">
    <source>
        <dbReference type="EMBL" id="MEZ0476737.1"/>
    </source>
</evidence>
<evidence type="ECO:0000256" key="1">
    <source>
        <dbReference type="SAM" id="SignalP"/>
    </source>
</evidence>
<protein>
    <submittedName>
        <fullName evidence="3">DUF2059 domain-containing protein</fullName>
    </submittedName>
</protein>
<dbReference type="Pfam" id="PF09832">
    <property type="entry name" value="DUF2059"/>
    <property type="match status" value="1"/>
</dbReference>
<comment type="caution">
    <text evidence="3">The sequence shown here is derived from an EMBL/GenBank/DDBJ whole genome shotgun (WGS) entry which is preliminary data.</text>
</comment>
<organism evidence="3 4">
    <name type="scientific">Luteimonas salinilitoris</name>
    <dbReference type="NCBI Taxonomy" id="3237697"/>
    <lineage>
        <taxon>Bacteria</taxon>
        <taxon>Pseudomonadati</taxon>
        <taxon>Pseudomonadota</taxon>
        <taxon>Gammaproteobacteria</taxon>
        <taxon>Lysobacterales</taxon>
        <taxon>Lysobacteraceae</taxon>
        <taxon>Luteimonas</taxon>
    </lineage>
</organism>
<evidence type="ECO:0000259" key="2">
    <source>
        <dbReference type="Pfam" id="PF09832"/>
    </source>
</evidence>
<dbReference type="EMBL" id="JBFWIC010000048">
    <property type="protein sequence ID" value="MEZ0476737.1"/>
    <property type="molecule type" value="Genomic_DNA"/>
</dbReference>
<proteinExistence type="predicted"/>
<accession>A0ABV4HVF4</accession>
<gene>
    <name evidence="3" type="ORF">AB6713_19310</name>
</gene>
<dbReference type="InterPro" id="IPR018637">
    <property type="entry name" value="DUF2059"/>
</dbReference>
<dbReference type="RefSeq" id="WP_370564598.1">
    <property type="nucleotide sequence ID" value="NZ_JBFWIB010000009.1"/>
</dbReference>
<feature type="chain" id="PRO_5046475876" evidence="1">
    <location>
        <begin position="19"/>
        <end position="160"/>
    </location>
</feature>
<evidence type="ECO:0000313" key="4">
    <source>
        <dbReference type="Proteomes" id="UP001566331"/>
    </source>
</evidence>
<name>A0ABV4HVF4_9GAMM</name>
<reference evidence="3 4" key="1">
    <citation type="submission" date="2024-07" db="EMBL/GenBank/DDBJ databases">
        <title>Luteimonas salilacus sp. nov., isolated from the shore soil of Salt Lake in Tibet of China.</title>
        <authorList>
            <person name="Zhang X."/>
            <person name="Li A."/>
        </authorList>
    </citation>
    <scope>NUCLEOTIDE SEQUENCE [LARGE SCALE GENOMIC DNA]</scope>
    <source>
        <strain evidence="3 4">B3-2-R+30</strain>
    </source>
</reference>
<keyword evidence="4" id="KW-1185">Reference proteome</keyword>